<protein>
    <submittedName>
        <fullName evidence="2">Uncharacterized protein</fullName>
    </submittedName>
</protein>
<evidence type="ECO:0000313" key="2">
    <source>
        <dbReference type="EMBL" id="KHJ33495.1"/>
    </source>
</evidence>
<feature type="region of interest" description="Disordered" evidence="1">
    <location>
        <begin position="38"/>
        <end position="92"/>
    </location>
</feature>
<dbReference type="AlphaFoldDB" id="A0A0B1P804"/>
<sequence length="238" mass="26562">MDMLIDSHLEDIDSPSNIDNIVLAAQPRLDSSLWNKDQSLPELNNTTQTSQMNQTQDMDPFRSDPIAGPEPSGGEQFFSQDDKLSNNRKRHNNNEIPIPLLGTKFIKIAKKYSGDESQVVNSKIEKARDLILEACSLTSSRKKQTSLLDLLEVFRHYTEKGKIDNRAPKRDNVAPIGGKNMLYCDTFTPQITIDTNARDYPSLHASYAQAAAAATRTTTQPSKQQKATNNTSKITHAQ</sequence>
<feature type="region of interest" description="Disordered" evidence="1">
    <location>
        <begin position="215"/>
        <end position="238"/>
    </location>
</feature>
<dbReference type="Proteomes" id="UP000030854">
    <property type="component" value="Unassembled WGS sequence"/>
</dbReference>
<evidence type="ECO:0000313" key="3">
    <source>
        <dbReference type="Proteomes" id="UP000030854"/>
    </source>
</evidence>
<dbReference type="EMBL" id="JNVN01001400">
    <property type="protein sequence ID" value="KHJ33495.1"/>
    <property type="molecule type" value="Genomic_DNA"/>
</dbReference>
<gene>
    <name evidence="2" type="ORF">EV44_g3337</name>
</gene>
<reference evidence="2 3" key="1">
    <citation type="journal article" date="2014" name="BMC Genomics">
        <title>Adaptive genomic structural variation in the grape powdery mildew pathogen, Erysiphe necator.</title>
        <authorList>
            <person name="Jones L."/>
            <person name="Riaz S."/>
            <person name="Morales-Cruz A."/>
            <person name="Amrine K.C."/>
            <person name="McGuire B."/>
            <person name="Gubler W.D."/>
            <person name="Walker M.A."/>
            <person name="Cantu D."/>
        </authorList>
    </citation>
    <scope>NUCLEOTIDE SEQUENCE [LARGE SCALE GENOMIC DNA]</scope>
    <source>
        <strain evidence="3">c</strain>
    </source>
</reference>
<name>A0A0B1P804_UNCNE</name>
<dbReference type="HOGENOM" id="CLU_1166592_0_0_1"/>
<proteinExistence type="predicted"/>
<feature type="compositionally biased region" description="Polar residues" evidence="1">
    <location>
        <begin position="221"/>
        <end position="238"/>
    </location>
</feature>
<feature type="compositionally biased region" description="Low complexity" evidence="1">
    <location>
        <begin position="44"/>
        <end position="56"/>
    </location>
</feature>
<keyword evidence="3" id="KW-1185">Reference proteome</keyword>
<evidence type="ECO:0000256" key="1">
    <source>
        <dbReference type="SAM" id="MobiDB-lite"/>
    </source>
</evidence>
<comment type="caution">
    <text evidence="2">The sequence shown here is derived from an EMBL/GenBank/DDBJ whole genome shotgun (WGS) entry which is preliminary data.</text>
</comment>
<organism evidence="2 3">
    <name type="scientific">Uncinula necator</name>
    <name type="common">Grape powdery mildew</name>
    <dbReference type="NCBI Taxonomy" id="52586"/>
    <lineage>
        <taxon>Eukaryota</taxon>
        <taxon>Fungi</taxon>
        <taxon>Dikarya</taxon>
        <taxon>Ascomycota</taxon>
        <taxon>Pezizomycotina</taxon>
        <taxon>Leotiomycetes</taxon>
        <taxon>Erysiphales</taxon>
        <taxon>Erysiphaceae</taxon>
        <taxon>Erysiphe</taxon>
    </lineage>
</organism>
<accession>A0A0B1P804</accession>